<dbReference type="PANTHER" id="PTHR22775:SF44">
    <property type="entry name" value="SORTING NEXIN-14"/>
    <property type="match status" value="1"/>
</dbReference>
<proteinExistence type="predicted"/>
<comment type="caution">
    <text evidence="2">The sequence shown here is derived from an EMBL/GenBank/DDBJ whole genome shotgun (WGS) entry which is preliminary data.</text>
</comment>
<gene>
    <name evidence="2" type="ORF">Ciccas_007627</name>
</gene>
<evidence type="ECO:0000259" key="1">
    <source>
        <dbReference type="PROSITE" id="PS50195"/>
    </source>
</evidence>
<accession>A0ABD2Q2I6</accession>
<dbReference type="EMBL" id="JBJKFK010001199">
    <property type="protein sequence ID" value="KAL3313764.1"/>
    <property type="molecule type" value="Genomic_DNA"/>
</dbReference>
<dbReference type="PANTHER" id="PTHR22775">
    <property type="entry name" value="SORTING NEXIN"/>
    <property type="match status" value="1"/>
</dbReference>
<keyword evidence="3" id="KW-1185">Reference proteome</keyword>
<feature type="non-terminal residue" evidence="2">
    <location>
        <position position="258"/>
    </location>
</feature>
<reference evidence="2 3" key="1">
    <citation type="submission" date="2024-11" db="EMBL/GenBank/DDBJ databases">
        <title>Adaptive evolution of stress response genes in parasites aligns with host niche diversity.</title>
        <authorList>
            <person name="Hahn C."/>
            <person name="Resl P."/>
        </authorList>
    </citation>
    <scope>NUCLEOTIDE SEQUENCE [LARGE SCALE GENOMIC DNA]</scope>
    <source>
        <strain evidence="2">EGGRZ-B1_66</strain>
        <tissue evidence="2">Body</tissue>
    </source>
</reference>
<dbReference type="InterPro" id="IPR036871">
    <property type="entry name" value="PX_dom_sf"/>
</dbReference>
<dbReference type="SUPFAM" id="SSF64268">
    <property type="entry name" value="PX domain"/>
    <property type="match status" value="1"/>
</dbReference>
<dbReference type="Gene3D" id="3.30.1520.10">
    <property type="entry name" value="Phox-like domain"/>
    <property type="match status" value="1"/>
</dbReference>
<dbReference type="AlphaFoldDB" id="A0ABD2Q2I6"/>
<dbReference type="Pfam" id="PF00787">
    <property type="entry name" value="PX"/>
    <property type="match status" value="1"/>
</dbReference>
<dbReference type="PROSITE" id="PS50195">
    <property type="entry name" value="PX"/>
    <property type="match status" value="1"/>
</dbReference>
<evidence type="ECO:0000313" key="2">
    <source>
        <dbReference type="EMBL" id="KAL3313764.1"/>
    </source>
</evidence>
<dbReference type="SMART" id="SM00312">
    <property type="entry name" value="PX"/>
    <property type="match status" value="1"/>
</dbReference>
<dbReference type="InterPro" id="IPR001683">
    <property type="entry name" value="PX_dom"/>
</dbReference>
<dbReference type="Proteomes" id="UP001626550">
    <property type="component" value="Unassembled WGS sequence"/>
</dbReference>
<sequence>MQGPLTVAFNYKKVSFLTGMGKELSNQLLRTSMNEPVSGKDDLIPMPEDYFADGKVDLFDWWVTIPKLAQSFIETQMYPAAVGNSQSSGGGSGPMSFMQQMTNFSMSPLPDVLSGNMQDQVAAANNASVVASKYFTFVVETEKVSQRGERPDPGSESQRVARVDRKYSEFYVLEQKLLEFHEDRHPIKVRLPAKALIVGARNYSYLETKMADFEAFLQYLIREPFLRNSELIFSFLTSPEEFNTSLFEKLNLGRFVKS</sequence>
<protein>
    <recommendedName>
        <fullName evidence="1">PX domain-containing protein</fullName>
    </recommendedName>
</protein>
<evidence type="ECO:0000313" key="3">
    <source>
        <dbReference type="Proteomes" id="UP001626550"/>
    </source>
</evidence>
<organism evidence="2 3">
    <name type="scientific">Cichlidogyrus casuarinus</name>
    <dbReference type="NCBI Taxonomy" id="1844966"/>
    <lineage>
        <taxon>Eukaryota</taxon>
        <taxon>Metazoa</taxon>
        <taxon>Spiralia</taxon>
        <taxon>Lophotrochozoa</taxon>
        <taxon>Platyhelminthes</taxon>
        <taxon>Monogenea</taxon>
        <taxon>Monopisthocotylea</taxon>
        <taxon>Dactylogyridea</taxon>
        <taxon>Ancyrocephalidae</taxon>
        <taxon>Cichlidogyrus</taxon>
    </lineage>
</organism>
<name>A0ABD2Q2I6_9PLAT</name>
<feature type="domain" description="PX" evidence="1">
    <location>
        <begin position="115"/>
        <end position="243"/>
    </location>
</feature>